<dbReference type="Gene3D" id="3.20.20.70">
    <property type="entry name" value="Aldolase class I"/>
    <property type="match status" value="1"/>
</dbReference>
<dbReference type="PANTHER" id="PTHR43273">
    <property type="entry name" value="ANAEROBIC SULFATASE-MATURATING ENZYME HOMOLOG ASLB-RELATED"/>
    <property type="match status" value="1"/>
</dbReference>
<dbReference type="UniPathway" id="UPA00782"/>
<dbReference type="SFLD" id="SFLDS00029">
    <property type="entry name" value="Radical_SAM"/>
    <property type="match status" value="1"/>
</dbReference>
<dbReference type="Proteomes" id="UP000189933">
    <property type="component" value="Unassembled WGS sequence"/>
</dbReference>
<keyword evidence="3" id="KW-0479">Metal-binding</keyword>
<evidence type="ECO:0000256" key="2">
    <source>
        <dbReference type="ARBA" id="ARBA00022691"/>
    </source>
</evidence>
<dbReference type="SUPFAM" id="SSF102114">
    <property type="entry name" value="Radical SAM enzymes"/>
    <property type="match status" value="1"/>
</dbReference>
<evidence type="ECO:0000256" key="4">
    <source>
        <dbReference type="ARBA" id="ARBA00023004"/>
    </source>
</evidence>
<gene>
    <name evidence="7" type="ORF">SAMN02745885_01011</name>
</gene>
<evidence type="ECO:0000259" key="6">
    <source>
        <dbReference type="PROSITE" id="PS51918"/>
    </source>
</evidence>
<reference evidence="8" key="1">
    <citation type="submission" date="2017-02" db="EMBL/GenBank/DDBJ databases">
        <authorList>
            <person name="Varghese N."/>
            <person name="Submissions S."/>
        </authorList>
    </citation>
    <scope>NUCLEOTIDE SEQUENCE [LARGE SCALE GENOMIC DNA]</scope>
    <source>
        <strain evidence="8">DSM 16521</strain>
    </source>
</reference>
<dbReference type="GO" id="GO:0016491">
    <property type="term" value="F:oxidoreductase activity"/>
    <property type="evidence" value="ECO:0007669"/>
    <property type="project" value="InterPro"/>
</dbReference>
<proteinExistence type="predicted"/>
<keyword evidence="5" id="KW-0411">Iron-sulfur</keyword>
<accession>A0A1T4NSY7</accession>
<dbReference type="GO" id="GO:0046872">
    <property type="term" value="F:metal ion binding"/>
    <property type="evidence" value="ECO:0007669"/>
    <property type="project" value="UniProtKB-KW"/>
</dbReference>
<evidence type="ECO:0000256" key="1">
    <source>
        <dbReference type="ARBA" id="ARBA00001966"/>
    </source>
</evidence>
<dbReference type="InterPro" id="IPR007197">
    <property type="entry name" value="rSAM"/>
</dbReference>
<dbReference type="InterPro" id="IPR023885">
    <property type="entry name" value="4Fe4S-binding_SPASM_dom"/>
</dbReference>
<keyword evidence="2" id="KW-0949">S-adenosyl-L-methionine</keyword>
<comment type="cofactor">
    <cofactor evidence="1">
        <name>[4Fe-4S] cluster</name>
        <dbReference type="ChEBI" id="CHEBI:49883"/>
    </cofactor>
</comment>
<dbReference type="RefSeq" id="WP_078665104.1">
    <property type="nucleotide sequence ID" value="NZ_FUXM01000008.1"/>
</dbReference>
<keyword evidence="4" id="KW-0408">Iron</keyword>
<dbReference type="InterPro" id="IPR023867">
    <property type="entry name" value="Sulphatase_maturase_rSAM"/>
</dbReference>
<protein>
    <recommendedName>
        <fullName evidence="6">Radical SAM core domain-containing protein</fullName>
    </recommendedName>
</protein>
<dbReference type="AlphaFoldDB" id="A0A1T4NSY7"/>
<keyword evidence="8" id="KW-1185">Reference proteome</keyword>
<dbReference type="PANTHER" id="PTHR43273:SF8">
    <property type="entry name" value="RADICAL SAM DOMAIN PROTEIN"/>
    <property type="match status" value="1"/>
</dbReference>
<evidence type="ECO:0000313" key="8">
    <source>
        <dbReference type="Proteomes" id="UP000189933"/>
    </source>
</evidence>
<dbReference type="NCBIfam" id="TIGR04085">
    <property type="entry name" value="rSAM_more_4Fe4S"/>
    <property type="match status" value="1"/>
</dbReference>
<name>A0A1T4NSY7_9FIRM</name>
<dbReference type="PROSITE" id="PS51918">
    <property type="entry name" value="RADICAL_SAM"/>
    <property type="match status" value="1"/>
</dbReference>
<dbReference type="GO" id="GO:0051536">
    <property type="term" value="F:iron-sulfur cluster binding"/>
    <property type="evidence" value="ECO:0007669"/>
    <property type="project" value="UniProtKB-KW"/>
</dbReference>
<evidence type="ECO:0000256" key="5">
    <source>
        <dbReference type="ARBA" id="ARBA00023014"/>
    </source>
</evidence>
<evidence type="ECO:0000256" key="3">
    <source>
        <dbReference type="ARBA" id="ARBA00022723"/>
    </source>
</evidence>
<organism evidence="7 8">
    <name type="scientific">Carboxydocella sporoproducens DSM 16521</name>
    <dbReference type="NCBI Taxonomy" id="1121270"/>
    <lineage>
        <taxon>Bacteria</taxon>
        <taxon>Bacillati</taxon>
        <taxon>Bacillota</taxon>
        <taxon>Clostridia</taxon>
        <taxon>Eubacteriales</taxon>
        <taxon>Clostridiales Family XVI. Incertae Sedis</taxon>
        <taxon>Carboxydocella</taxon>
    </lineage>
</organism>
<dbReference type="InterPro" id="IPR058240">
    <property type="entry name" value="rSAM_sf"/>
</dbReference>
<dbReference type="EMBL" id="FUXM01000008">
    <property type="protein sequence ID" value="SJZ82267.1"/>
    <property type="molecule type" value="Genomic_DNA"/>
</dbReference>
<dbReference type="CDD" id="cd01335">
    <property type="entry name" value="Radical_SAM"/>
    <property type="match status" value="1"/>
</dbReference>
<feature type="domain" description="Radical SAM core" evidence="6">
    <location>
        <begin position="87"/>
        <end position="324"/>
    </location>
</feature>
<dbReference type="SFLD" id="SFLDG01384">
    <property type="entry name" value="thioether_bond_formation_requi"/>
    <property type="match status" value="1"/>
</dbReference>
<dbReference type="SFLD" id="SFLDG01386">
    <property type="entry name" value="main_SPASM_domain-containing"/>
    <property type="match status" value="1"/>
</dbReference>
<sequence length="450" mass="50683">MYWSKYNLILPLFEGKEYALVNALMGLVDFATAEEGAQLEAAAAGRWEEVGPELLSYLQDRGYILPDATSESLLLADKYGEFQQELATSPTHILLVPTYACNLACTYCFQQGMKEGELVTKEVVDAFFQHISSKFGQEQPRPFITLFGGEPLIASPRQLEIIDYIARQAKTNDFELAAVTNGYDLEQFVPLFQASGVRIKEIQVTIDGPQEVHDARRGTADGRGTFAEIMRGIRAAVAAGFPINFRVVVDKENLPSLLPLVRYLEEQGWLDLSPGQFKTQLGRNYELYDCYARPQHLFNRLEMWAAYAALTKKEPLLQKFHQPDFKGIRYLIENGEMLVPAFDTCPAAKKEWVFDLHGYIYGCTATAGRAEHRLGIFWPEVIYDQEAVRLWQTRNVLTIPECRDCAVAHVCGGGCGAVAWSRTGKVQAPDCRPIKELYTLGLEYYRDKLG</sequence>
<dbReference type="OrthoDB" id="9808591at2"/>
<dbReference type="InterPro" id="IPR013785">
    <property type="entry name" value="Aldolase_TIM"/>
</dbReference>
<evidence type="ECO:0000313" key="7">
    <source>
        <dbReference type="EMBL" id="SJZ82267.1"/>
    </source>
</evidence>
<dbReference type="SFLD" id="SFLDG01067">
    <property type="entry name" value="SPASM/twitch_domain_containing"/>
    <property type="match status" value="1"/>
</dbReference>
<dbReference type="Pfam" id="PF04055">
    <property type="entry name" value="Radical_SAM"/>
    <property type="match status" value="1"/>
</dbReference>